<accession>A0A0F9FLL5</accession>
<gene>
    <name evidence="1" type="ORF">LCGC14_1936570</name>
</gene>
<comment type="caution">
    <text evidence="1">The sequence shown here is derived from an EMBL/GenBank/DDBJ whole genome shotgun (WGS) entry which is preliminary data.</text>
</comment>
<organism evidence="1">
    <name type="scientific">marine sediment metagenome</name>
    <dbReference type="NCBI Taxonomy" id="412755"/>
    <lineage>
        <taxon>unclassified sequences</taxon>
        <taxon>metagenomes</taxon>
        <taxon>ecological metagenomes</taxon>
    </lineage>
</organism>
<name>A0A0F9FLL5_9ZZZZ</name>
<protein>
    <recommendedName>
        <fullName evidence="2">G8 domain-containing protein</fullName>
    </recommendedName>
</protein>
<evidence type="ECO:0000313" key="1">
    <source>
        <dbReference type="EMBL" id="KKL87249.1"/>
    </source>
</evidence>
<dbReference type="AlphaFoldDB" id="A0A0F9FLL5"/>
<proteinExistence type="predicted"/>
<sequence length="295" mass="31245">MQLIRACLILLALLGQPWTKHATREHERIDMATPIWISSDGDWGNTASWSTASVPVANDTVVFDGVNSVVSVTGGLNQTGINLDELQISPAYTGDIGLLGNPLIIDCAKLVHRGAGTLYHKADGGINRILVDSRNLVNAAQFSGSASSWRTAVKKGRVTCTNGLSDMAVLSVVGDKSIVIVEANGAESIGAVYQSGGFIQNFRPIDTSVRKAVISGGTFVHESGAIYTLVVNGGFVEYNAGETLTEGFLLAGTLDYTRSGNTKAALLMEVFPGAELLTTTQTTISVLLDYRKEIP</sequence>
<reference evidence="1" key="1">
    <citation type="journal article" date="2015" name="Nature">
        <title>Complex archaea that bridge the gap between prokaryotes and eukaryotes.</title>
        <authorList>
            <person name="Spang A."/>
            <person name="Saw J.H."/>
            <person name="Jorgensen S.L."/>
            <person name="Zaremba-Niedzwiedzka K."/>
            <person name="Martijn J."/>
            <person name="Lind A.E."/>
            <person name="van Eijk R."/>
            <person name="Schleper C."/>
            <person name="Guy L."/>
            <person name="Ettema T.J."/>
        </authorList>
    </citation>
    <scope>NUCLEOTIDE SEQUENCE</scope>
</reference>
<evidence type="ECO:0008006" key="2">
    <source>
        <dbReference type="Google" id="ProtNLM"/>
    </source>
</evidence>
<dbReference type="EMBL" id="LAZR01020884">
    <property type="protein sequence ID" value="KKL87249.1"/>
    <property type="molecule type" value="Genomic_DNA"/>
</dbReference>